<dbReference type="InterPro" id="IPR004158">
    <property type="entry name" value="DUF247_pln"/>
</dbReference>
<reference evidence="2 3" key="1">
    <citation type="submission" date="2019-11" db="EMBL/GenBank/DDBJ databases">
        <title>Whole genome sequence of Oryza granulata.</title>
        <authorList>
            <person name="Li W."/>
        </authorList>
    </citation>
    <scope>NUCLEOTIDE SEQUENCE [LARGE SCALE GENOMIC DNA]</scope>
    <source>
        <strain evidence="3">cv. Menghai</strain>
        <tissue evidence="2">Leaf</tissue>
    </source>
</reference>
<accession>A0A6G1DR24</accession>
<comment type="caution">
    <text evidence="2">The sequence shown here is derived from an EMBL/GenBank/DDBJ whole genome shotgun (WGS) entry which is preliminary data.</text>
</comment>
<dbReference type="EMBL" id="SPHZ02000006">
    <property type="protein sequence ID" value="KAF0914876.1"/>
    <property type="molecule type" value="Genomic_DNA"/>
</dbReference>
<dbReference type="Proteomes" id="UP000479710">
    <property type="component" value="Unassembled WGS sequence"/>
</dbReference>
<evidence type="ECO:0000256" key="1">
    <source>
        <dbReference type="SAM" id="MobiDB-lite"/>
    </source>
</evidence>
<dbReference type="AlphaFoldDB" id="A0A6G1DR24"/>
<feature type="compositionally biased region" description="Basic and acidic residues" evidence="1">
    <location>
        <begin position="209"/>
        <end position="218"/>
    </location>
</feature>
<dbReference type="OrthoDB" id="691886at2759"/>
<sequence>MWQLALSTITKVEEVKHVATCYFCRDKGHSVEVFYDKIFSIAYIYYGAMNGTSYDDVEATMIPSIQERVQKTKERLEADFSKIESKIHRFPQGLRWIEGEGDRYIVPSFVALGPYHHGLPHLKKTEELKHAAAHYLCMKSGHSVQEVYGKVLSVAGEDRGLYEEDAVKEFSEAEFAEMMFLDGCFLLHHLAMTSFSDLFDKPDGAVDGDVHSEGHYDAGEPDPVGGARRPHELH</sequence>
<protein>
    <submittedName>
        <fullName evidence="2">Uncharacterized protein</fullName>
    </submittedName>
</protein>
<feature type="non-terminal residue" evidence="2">
    <location>
        <position position="234"/>
    </location>
</feature>
<keyword evidence="3" id="KW-1185">Reference proteome</keyword>
<gene>
    <name evidence="2" type="ORF">E2562_032796</name>
</gene>
<feature type="region of interest" description="Disordered" evidence="1">
    <location>
        <begin position="209"/>
        <end position="234"/>
    </location>
</feature>
<dbReference type="Pfam" id="PF03140">
    <property type="entry name" value="DUF247"/>
    <property type="match status" value="1"/>
</dbReference>
<dbReference type="PANTHER" id="PTHR31549:SF244">
    <property type="entry name" value="OS08G0121500 PROTEIN"/>
    <property type="match status" value="1"/>
</dbReference>
<proteinExistence type="predicted"/>
<dbReference type="PANTHER" id="PTHR31549">
    <property type="entry name" value="PROTEIN, PUTATIVE (DUF247)-RELATED-RELATED"/>
    <property type="match status" value="1"/>
</dbReference>
<name>A0A6G1DR24_9ORYZ</name>
<organism evidence="2 3">
    <name type="scientific">Oryza meyeriana var. granulata</name>
    <dbReference type="NCBI Taxonomy" id="110450"/>
    <lineage>
        <taxon>Eukaryota</taxon>
        <taxon>Viridiplantae</taxon>
        <taxon>Streptophyta</taxon>
        <taxon>Embryophyta</taxon>
        <taxon>Tracheophyta</taxon>
        <taxon>Spermatophyta</taxon>
        <taxon>Magnoliopsida</taxon>
        <taxon>Liliopsida</taxon>
        <taxon>Poales</taxon>
        <taxon>Poaceae</taxon>
        <taxon>BOP clade</taxon>
        <taxon>Oryzoideae</taxon>
        <taxon>Oryzeae</taxon>
        <taxon>Oryzinae</taxon>
        <taxon>Oryza</taxon>
        <taxon>Oryza meyeriana</taxon>
    </lineage>
</organism>
<evidence type="ECO:0000313" key="3">
    <source>
        <dbReference type="Proteomes" id="UP000479710"/>
    </source>
</evidence>
<evidence type="ECO:0000313" key="2">
    <source>
        <dbReference type="EMBL" id="KAF0914876.1"/>
    </source>
</evidence>